<dbReference type="Pfam" id="PF01965">
    <property type="entry name" value="DJ-1_PfpI"/>
    <property type="match status" value="1"/>
</dbReference>
<dbReference type="GO" id="GO:0016740">
    <property type="term" value="F:transferase activity"/>
    <property type="evidence" value="ECO:0007669"/>
    <property type="project" value="UniProtKB-KW"/>
</dbReference>
<protein>
    <submittedName>
        <fullName evidence="3">Type 1 glutamine amidotransferase</fullName>
    </submittedName>
</protein>
<proteinExistence type="inferred from homology"/>
<feature type="domain" description="DJ-1/PfpI" evidence="2">
    <location>
        <begin position="9"/>
        <end position="171"/>
    </location>
</feature>
<dbReference type="PANTHER" id="PTHR42733">
    <property type="entry name" value="DJ-1 PROTEIN"/>
    <property type="match status" value="1"/>
</dbReference>
<dbReference type="AlphaFoldDB" id="A0A418KW23"/>
<dbReference type="OrthoDB" id="9792284at2"/>
<dbReference type="SUPFAM" id="SSF52317">
    <property type="entry name" value="Class I glutamine amidotransferase-like"/>
    <property type="match status" value="1"/>
</dbReference>
<gene>
    <name evidence="3" type="ORF">DY240_04385</name>
</gene>
<dbReference type="PROSITE" id="PS51276">
    <property type="entry name" value="PEPTIDASE_C56_PFPI"/>
    <property type="match status" value="1"/>
</dbReference>
<reference evidence="3 4" key="1">
    <citation type="submission" date="2018-09" db="EMBL/GenBank/DDBJ databases">
        <title>Isolation, diversity and antifungal activity of actinobacteria from wheat.</title>
        <authorList>
            <person name="Han C."/>
        </authorList>
    </citation>
    <scope>NUCLEOTIDE SEQUENCE [LARGE SCALE GENOMIC DNA]</scope>
    <source>
        <strain evidence="3 4">NEAU-YY265</strain>
    </source>
</reference>
<sequence>MSDELRGVRVAILAEDLYEDVELWYPLYRLREAGAEVTIIGSGRTDVFKGKHGLPVTADTSIDAVNAADFDGVVVPGGFSPDYMRRKPEMIDFIREVGAAGKPVGAICHGAWALASAGLCKGRKVTSYFSIKDDIVGAGGEYVDAEVVVDGNVITSRIPDDLPAFMPPIIEALAAAKKA</sequence>
<evidence type="ECO:0000313" key="3">
    <source>
        <dbReference type="EMBL" id="RIQ34047.1"/>
    </source>
</evidence>
<keyword evidence="3" id="KW-0808">Transferase</keyword>
<comment type="similarity">
    <text evidence="1">Belongs to the peptidase C56 family.</text>
</comment>
<organism evidence="3 4">
    <name type="scientific">Jiangella rhizosphaerae</name>
    <dbReference type="NCBI Taxonomy" id="2293569"/>
    <lineage>
        <taxon>Bacteria</taxon>
        <taxon>Bacillati</taxon>
        <taxon>Actinomycetota</taxon>
        <taxon>Actinomycetes</taxon>
        <taxon>Jiangellales</taxon>
        <taxon>Jiangellaceae</taxon>
        <taxon>Jiangella</taxon>
    </lineage>
</organism>
<dbReference type="InterPro" id="IPR006286">
    <property type="entry name" value="C56_PfpI-like"/>
</dbReference>
<dbReference type="InterPro" id="IPR029062">
    <property type="entry name" value="Class_I_gatase-like"/>
</dbReference>
<accession>A0A418KW23</accession>
<dbReference type="InterPro" id="IPR002818">
    <property type="entry name" value="DJ-1/PfpI"/>
</dbReference>
<dbReference type="EMBL" id="QUAL01000037">
    <property type="protein sequence ID" value="RIQ34047.1"/>
    <property type="molecule type" value="Genomic_DNA"/>
</dbReference>
<keyword evidence="4" id="KW-1185">Reference proteome</keyword>
<dbReference type="PANTHER" id="PTHR42733:SF13">
    <property type="entry name" value="DJ-1_PFPI DOMAIN-CONTAINING PROTEIN"/>
    <property type="match status" value="1"/>
</dbReference>
<name>A0A418KW23_9ACTN</name>
<dbReference type="NCBIfam" id="TIGR01382">
    <property type="entry name" value="PfpI"/>
    <property type="match status" value="1"/>
</dbReference>
<dbReference type="RefSeq" id="WP_119658740.1">
    <property type="nucleotide sequence ID" value="NZ_QUAL01000037.1"/>
</dbReference>
<dbReference type="CDD" id="cd03134">
    <property type="entry name" value="GATase1_PfpI_like"/>
    <property type="match status" value="1"/>
</dbReference>
<keyword evidence="3" id="KW-0315">Glutamine amidotransferase</keyword>
<evidence type="ECO:0000259" key="2">
    <source>
        <dbReference type="Pfam" id="PF01965"/>
    </source>
</evidence>
<evidence type="ECO:0000256" key="1">
    <source>
        <dbReference type="ARBA" id="ARBA00008542"/>
    </source>
</evidence>
<comment type="caution">
    <text evidence="3">The sequence shown here is derived from an EMBL/GenBank/DDBJ whole genome shotgun (WGS) entry which is preliminary data.</text>
</comment>
<evidence type="ECO:0000313" key="4">
    <source>
        <dbReference type="Proteomes" id="UP000284057"/>
    </source>
</evidence>
<dbReference type="Proteomes" id="UP000284057">
    <property type="component" value="Unassembled WGS sequence"/>
</dbReference>
<dbReference type="Gene3D" id="3.40.50.880">
    <property type="match status" value="1"/>
</dbReference>